<dbReference type="AlphaFoldDB" id="A0A1E7EYH1"/>
<gene>
    <name evidence="1" type="ORF">FRACYDRAFT_246728</name>
</gene>
<dbReference type="Proteomes" id="UP000095751">
    <property type="component" value="Unassembled WGS sequence"/>
</dbReference>
<organism evidence="1 2">
    <name type="scientific">Fragilariopsis cylindrus CCMP1102</name>
    <dbReference type="NCBI Taxonomy" id="635003"/>
    <lineage>
        <taxon>Eukaryota</taxon>
        <taxon>Sar</taxon>
        <taxon>Stramenopiles</taxon>
        <taxon>Ochrophyta</taxon>
        <taxon>Bacillariophyta</taxon>
        <taxon>Bacillariophyceae</taxon>
        <taxon>Bacillariophycidae</taxon>
        <taxon>Bacillariales</taxon>
        <taxon>Bacillariaceae</taxon>
        <taxon>Fragilariopsis</taxon>
    </lineage>
</organism>
<sequence>MEQKGFAHKETITAPIAPPINLGAHNGTTHLKLEVHRAEQQTWNRSDDAGTLKAIGIANAVKEGVSQNKENQQILAQATVEANNDKIEQLEKQQEAQLLHAVLMTQQPQQSPVYRTQQWQQSKHQQTKSIDLKVEKEDMVATINKEEKATSAMENMAYE</sequence>
<reference evidence="1 2" key="1">
    <citation type="submission" date="2016-09" db="EMBL/GenBank/DDBJ databases">
        <title>Extensive genetic diversity and differential bi-allelic expression allows diatom success in the polar Southern Ocean.</title>
        <authorList>
            <consortium name="DOE Joint Genome Institute"/>
            <person name="Mock T."/>
            <person name="Otillar R.P."/>
            <person name="Strauss J."/>
            <person name="Dupont C."/>
            <person name="Frickenhaus S."/>
            <person name="Maumus F."/>
            <person name="Mcmullan M."/>
            <person name="Sanges R."/>
            <person name="Schmutz J."/>
            <person name="Toseland A."/>
            <person name="Valas R."/>
            <person name="Veluchamy A."/>
            <person name="Ward B.J."/>
            <person name="Allen A."/>
            <person name="Barry K."/>
            <person name="Falciatore A."/>
            <person name="Ferrante M."/>
            <person name="Fortunato A.E."/>
            <person name="Gloeckner G."/>
            <person name="Gruber A."/>
            <person name="Hipkin R."/>
            <person name="Janech M."/>
            <person name="Kroth P."/>
            <person name="Leese F."/>
            <person name="Lindquist E."/>
            <person name="Lyon B.R."/>
            <person name="Martin J."/>
            <person name="Mayer C."/>
            <person name="Parker M."/>
            <person name="Quesneville H."/>
            <person name="Raymond J."/>
            <person name="Uhlig C."/>
            <person name="Valentin K.U."/>
            <person name="Worden A.Z."/>
            <person name="Armbrust E.V."/>
            <person name="Bowler C."/>
            <person name="Green B."/>
            <person name="Moulton V."/>
            <person name="Van Oosterhout C."/>
            <person name="Grigoriev I."/>
        </authorList>
    </citation>
    <scope>NUCLEOTIDE SEQUENCE [LARGE SCALE GENOMIC DNA]</scope>
    <source>
        <strain evidence="1 2">CCMP1102</strain>
    </source>
</reference>
<dbReference type="KEGG" id="fcy:FRACYDRAFT_246728"/>
<keyword evidence="2" id="KW-1185">Reference proteome</keyword>
<dbReference type="EMBL" id="KV784370">
    <property type="protein sequence ID" value="OEU10855.1"/>
    <property type="molecule type" value="Genomic_DNA"/>
</dbReference>
<proteinExistence type="predicted"/>
<accession>A0A1E7EYH1</accession>
<evidence type="ECO:0000313" key="2">
    <source>
        <dbReference type="Proteomes" id="UP000095751"/>
    </source>
</evidence>
<protein>
    <submittedName>
        <fullName evidence="1">Uncharacterized protein</fullName>
    </submittedName>
</protein>
<dbReference type="InParanoid" id="A0A1E7EYH1"/>
<name>A0A1E7EYH1_9STRA</name>
<evidence type="ECO:0000313" key="1">
    <source>
        <dbReference type="EMBL" id="OEU10855.1"/>
    </source>
</evidence>